<keyword evidence="9" id="KW-1185">Reference proteome</keyword>
<feature type="domain" description="TECPR1-like DysF" evidence="7">
    <location>
        <begin position="6"/>
        <end position="392"/>
    </location>
</feature>
<feature type="compositionally biased region" description="Polar residues" evidence="5">
    <location>
        <begin position="328"/>
        <end position="337"/>
    </location>
</feature>
<comment type="caution">
    <text evidence="8">The sequence shown here is derived from an EMBL/GenBank/DDBJ whole genome shotgun (WGS) entry which is preliminary data.</text>
</comment>
<evidence type="ECO:0000313" key="9">
    <source>
        <dbReference type="Proteomes" id="UP001383192"/>
    </source>
</evidence>
<dbReference type="GO" id="GO:0005778">
    <property type="term" value="C:peroxisomal membrane"/>
    <property type="evidence" value="ECO:0007669"/>
    <property type="project" value="TreeGrafter"/>
</dbReference>
<dbReference type="GO" id="GO:0012505">
    <property type="term" value="C:endomembrane system"/>
    <property type="evidence" value="ECO:0007669"/>
    <property type="project" value="UniProtKB-SubCell"/>
</dbReference>
<dbReference type="EMBL" id="JAYKXP010000054">
    <property type="protein sequence ID" value="KAK7035269.1"/>
    <property type="molecule type" value="Genomic_DNA"/>
</dbReference>
<evidence type="ECO:0000256" key="3">
    <source>
        <dbReference type="ARBA" id="ARBA00022989"/>
    </source>
</evidence>
<dbReference type="Proteomes" id="UP001383192">
    <property type="component" value="Unassembled WGS sequence"/>
</dbReference>
<evidence type="ECO:0000313" key="8">
    <source>
        <dbReference type="EMBL" id="KAK7035269.1"/>
    </source>
</evidence>
<evidence type="ECO:0000256" key="4">
    <source>
        <dbReference type="ARBA" id="ARBA00023136"/>
    </source>
</evidence>
<feature type="transmembrane region" description="Helical" evidence="6">
    <location>
        <begin position="48"/>
        <end position="75"/>
    </location>
</feature>
<gene>
    <name evidence="8" type="ORF">VNI00_012036</name>
</gene>
<evidence type="ECO:0000256" key="1">
    <source>
        <dbReference type="ARBA" id="ARBA00004308"/>
    </source>
</evidence>
<dbReference type="AlphaFoldDB" id="A0AAW0C7T8"/>
<dbReference type="Pfam" id="PF06398">
    <property type="entry name" value="Pex24p"/>
    <property type="match status" value="1"/>
</dbReference>
<accession>A0AAW0C7T8</accession>
<feature type="compositionally biased region" description="Polar residues" evidence="5">
    <location>
        <begin position="440"/>
        <end position="453"/>
    </location>
</feature>
<dbReference type="InterPro" id="IPR010482">
    <property type="entry name" value="TECPR1-like_DysF"/>
</dbReference>
<keyword evidence="3 6" id="KW-1133">Transmembrane helix</keyword>
<dbReference type="PANTHER" id="PTHR31679:SF2">
    <property type="entry name" value="PEROXISOMAL MEMBRANE PROTEIN PEX30-RELATED"/>
    <property type="match status" value="1"/>
</dbReference>
<feature type="region of interest" description="Disordered" evidence="5">
    <location>
        <begin position="411"/>
        <end position="453"/>
    </location>
</feature>
<dbReference type="PANTHER" id="PTHR31679">
    <property type="entry name" value="PEROXISOMAL MEMBRANE PROTEIN PEX30-RELATED"/>
    <property type="match status" value="1"/>
</dbReference>
<feature type="region of interest" description="Disordered" evidence="5">
    <location>
        <begin position="327"/>
        <end position="356"/>
    </location>
</feature>
<evidence type="ECO:0000256" key="2">
    <source>
        <dbReference type="ARBA" id="ARBA00022692"/>
    </source>
</evidence>
<sequence>MLHDFLNSVPYPLTAVLVKLAPCLSAIRHATEVFTWSSSWYDSWLTIAAWWSICLFADITVRYLLPIAVLAMYLFARWSLTERTNPPPITENALQDAIADLNAIQAFIPNMQILARPGPPLKVFLRAGAILYLPYLILTRYVPLRILVGLVGTAILSWWAPWSIVVRSTLVRSAWARWGAYHLWSFLSGQPLPPRNLSKPVEANVAPSETANSLRFLFTIYENQRWWMGLDFTAALLPSDRPSWSTQSGQPVQPPNLFTLPEDTVVYLKNRDGNRVKRTATWRWEEPEWKVLVRKEDGVTNRVERPLPSTKDEGTSSTSMLMKKMKEMNQTPASPSSGPGEAEKATEEGDDDDDEEELVTDADGWVYADNKWEGKSAKAGMGKYTRFRRWTRVAIVIEVVEIVEDGEIGIERGRAAEISVPETTRRASSESGKGSPLRQRLQSALAKSSHPVS</sequence>
<evidence type="ECO:0000259" key="7">
    <source>
        <dbReference type="Pfam" id="PF06398"/>
    </source>
</evidence>
<organism evidence="8 9">
    <name type="scientific">Paramarasmius palmivorus</name>
    <dbReference type="NCBI Taxonomy" id="297713"/>
    <lineage>
        <taxon>Eukaryota</taxon>
        <taxon>Fungi</taxon>
        <taxon>Dikarya</taxon>
        <taxon>Basidiomycota</taxon>
        <taxon>Agaricomycotina</taxon>
        <taxon>Agaricomycetes</taxon>
        <taxon>Agaricomycetidae</taxon>
        <taxon>Agaricales</taxon>
        <taxon>Marasmiineae</taxon>
        <taxon>Marasmiaceae</taxon>
        <taxon>Paramarasmius</taxon>
    </lineage>
</organism>
<keyword evidence="2 6" id="KW-0812">Transmembrane</keyword>
<name>A0AAW0C7T8_9AGAR</name>
<proteinExistence type="predicted"/>
<dbReference type="GO" id="GO:0007031">
    <property type="term" value="P:peroxisome organization"/>
    <property type="evidence" value="ECO:0007669"/>
    <property type="project" value="UniProtKB-ARBA"/>
</dbReference>
<dbReference type="InterPro" id="IPR052646">
    <property type="entry name" value="Peroxisomal_PEX28-32"/>
</dbReference>
<comment type="subcellular location">
    <subcellularLocation>
        <location evidence="1">Endomembrane system</location>
    </subcellularLocation>
</comment>
<evidence type="ECO:0000256" key="5">
    <source>
        <dbReference type="SAM" id="MobiDB-lite"/>
    </source>
</evidence>
<protein>
    <recommendedName>
        <fullName evidence="7">TECPR1-like DysF domain-containing protein</fullName>
    </recommendedName>
</protein>
<keyword evidence="4 6" id="KW-0472">Membrane</keyword>
<evidence type="ECO:0000256" key="6">
    <source>
        <dbReference type="SAM" id="Phobius"/>
    </source>
</evidence>
<reference evidence="8 9" key="1">
    <citation type="submission" date="2024-01" db="EMBL/GenBank/DDBJ databases">
        <title>A draft genome for a cacao thread blight-causing isolate of Paramarasmius palmivorus.</title>
        <authorList>
            <person name="Baruah I.K."/>
            <person name="Bukari Y."/>
            <person name="Amoako-Attah I."/>
            <person name="Meinhardt L.W."/>
            <person name="Bailey B.A."/>
            <person name="Cohen S.P."/>
        </authorList>
    </citation>
    <scope>NUCLEOTIDE SEQUENCE [LARGE SCALE GENOMIC DNA]</scope>
    <source>
        <strain evidence="8 9">GH-12</strain>
    </source>
</reference>
<feature type="transmembrane region" description="Helical" evidence="6">
    <location>
        <begin position="144"/>
        <end position="165"/>
    </location>
</feature>